<dbReference type="Pfam" id="PF00583">
    <property type="entry name" value="Acetyltransf_1"/>
    <property type="match status" value="1"/>
</dbReference>
<feature type="domain" description="N-acetyltransferase" evidence="1">
    <location>
        <begin position="75"/>
        <end position="254"/>
    </location>
</feature>
<dbReference type="SUPFAM" id="SSF55729">
    <property type="entry name" value="Acyl-CoA N-acyltransferases (Nat)"/>
    <property type="match status" value="1"/>
</dbReference>
<accession>A0A7S0G484</accession>
<name>A0A7S0G484_9RHOD</name>
<evidence type="ECO:0000313" key="2">
    <source>
        <dbReference type="EMBL" id="CAD8394653.1"/>
    </source>
</evidence>
<gene>
    <name evidence="2" type="ORF">RMAR0315_LOCUS4638</name>
</gene>
<dbReference type="Gene3D" id="3.40.630.30">
    <property type="match status" value="1"/>
</dbReference>
<dbReference type="InterPro" id="IPR016181">
    <property type="entry name" value="Acyl_CoA_acyltransferase"/>
</dbReference>
<dbReference type="PANTHER" id="PTHR47443">
    <property type="entry name" value="ACYL-COA N-ACYLTRANSFERASES (NAT) SUPERFAMILY PROTEIN"/>
    <property type="match status" value="1"/>
</dbReference>
<organism evidence="2">
    <name type="scientific">Rhodosorus marinus</name>
    <dbReference type="NCBI Taxonomy" id="101924"/>
    <lineage>
        <taxon>Eukaryota</taxon>
        <taxon>Rhodophyta</taxon>
        <taxon>Stylonematophyceae</taxon>
        <taxon>Stylonematales</taxon>
        <taxon>Stylonemataceae</taxon>
        <taxon>Rhodosorus</taxon>
    </lineage>
</organism>
<evidence type="ECO:0000259" key="1">
    <source>
        <dbReference type="PROSITE" id="PS51186"/>
    </source>
</evidence>
<dbReference type="PANTHER" id="PTHR47443:SF3">
    <property type="entry name" value="GCN5-RELATED N-ACETYLTRANSFERASE 4, CHLOROPLASTIC"/>
    <property type="match status" value="1"/>
</dbReference>
<proteinExistence type="predicted"/>
<dbReference type="CDD" id="cd04301">
    <property type="entry name" value="NAT_SF"/>
    <property type="match status" value="1"/>
</dbReference>
<protein>
    <recommendedName>
        <fullName evidence="1">N-acetyltransferase domain-containing protein</fullName>
    </recommendedName>
</protein>
<dbReference type="AlphaFoldDB" id="A0A7S0G484"/>
<dbReference type="EMBL" id="HBEK01008498">
    <property type="protein sequence ID" value="CAD8394653.1"/>
    <property type="molecule type" value="Transcribed_RNA"/>
</dbReference>
<sequence length="254" mass="29152">MNVGFVSNGLVTPTRWVGSCKCLRVNEGYKVSARKSCQVYASALEERPVDVSGELFASSAQVPDLQKLSKPGTKYVIRSARVDELDTVTEVRCNSFYSYLADDRYLYFQRKREIRDVVLGRWRNPNAYCLVAVDPGSQEIVGTCDATINEFSRRQSFLFFPQEGKQEDKKIYVSSMAVRIDMRRRGIARTILNKVLDVAKTLGVSEVYLHVEWENKPAVWLYRCCGFERYPGLPPKWLRSMSRPEHTLMVKPLK</sequence>
<reference evidence="2" key="1">
    <citation type="submission" date="2021-01" db="EMBL/GenBank/DDBJ databases">
        <authorList>
            <person name="Corre E."/>
            <person name="Pelletier E."/>
            <person name="Niang G."/>
            <person name="Scheremetjew M."/>
            <person name="Finn R."/>
            <person name="Kale V."/>
            <person name="Holt S."/>
            <person name="Cochrane G."/>
            <person name="Meng A."/>
            <person name="Brown T."/>
            <person name="Cohen L."/>
        </authorList>
    </citation>
    <scope>NUCLEOTIDE SEQUENCE</scope>
    <source>
        <strain evidence="2">UTEX LB 2760</strain>
    </source>
</reference>
<dbReference type="InterPro" id="IPR000182">
    <property type="entry name" value="GNAT_dom"/>
</dbReference>
<dbReference type="GO" id="GO:0008080">
    <property type="term" value="F:N-acetyltransferase activity"/>
    <property type="evidence" value="ECO:0007669"/>
    <property type="project" value="TreeGrafter"/>
</dbReference>
<dbReference type="GO" id="GO:0009507">
    <property type="term" value="C:chloroplast"/>
    <property type="evidence" value="ECO:0007669"/>
    <property type="project" value="TreeGrafter"/>
</dbReference>
<dbReference type="PROSITE" id="PS51186">
    <property type="entry name" value="GNAT"/>
    <property type="match status" value="1"/>
</dbReference>